<evidence type="ECO:0000256" key="4">
    <source>
        <dbReference type="ARBA" id="ARBA00023136"/>
    </source>
</evidence>
<name>A0A6I4UMM5_9SPHN</name>
<dbReference type="EMBL" id="WTYK01000001">
    <property type="protein sequence ID" value="MXP40240.1"/>
    <property type="molecule type" value="Genomic_DNA"/>
</dbReference>
<evidence type="ECO:0000256" key="1">
    <source>
        <dbReference type="ARBA" id="ARBA00004141"/>
    </source>
</evidence>
<organism evidence="6 7">
    <name type="scientific">Croceibacterium soli</name>
    <dbReference type="NCBI Taxonomy" id="1739690"/>
    <lineage>
        <taxon>Bacteria</taxon>
        <taxon>Pseudomonadati</taxon>
        <taxon>Pseudomonadota</taxon>
        <taxon>Alphaproteobacteria</taxon>
        <taxon>Sphingomonadales</taxon>
        <taxon>Erythrobacteraceae</taxon>
        <taxon>Croceibacterium</taxon>
    </lineage>
</organism>
<evidence type="ECO:0000256" key="3">
    <source>
        <dbReference type="ARBA" id="ARBA00022989"/>
    </source>
</evidence>
<reference evidence="6 7" key="1">
    <citation type="submission" date="2019-12" db="EMBL/GenBank/DDBJ databases">
        <title>Genomic-based taxomic classification of the family Erythrobacteraceae.</title>
        <authorList>
            <person name="Xu L."/>
        </authorList>
    </citation>
    <scope>NUCLEOTIDE SEQUENCE [LARGE SCALE GENOMIC DNA]</scope>
    <source>
        <strain evidence="6 7">MCCC 1K02066</strain>
    </source>
</reference>
<sequence length="231" mass="24149">MTSLPTSLLRAAGQLTEPPVLRVIAKSVALTLAIFVTLGIAMGFGLDAAFDAAGFGRDYGLSGLLAVVLTVIGAWLLFRIVALAVLQFFADEIVEAVEGKCYPEAAAAARKLPLAEELSNSLRGALRALVANLAALPFALMLLFTGIGPALLFWAVNAWLLGRELTDMVWLRHRPSASANLAPVAPAERFLLGGAIAALLAVPFVNLLAPVLGAAAATHLVHRRLGTVHAT</sequence>
<evidence type="ECO:0000256" key="2">
    <source>
        <dbReference type="ARBA" id="ARBA00022692"/>
    </source>
</evidence>
<proteinExistence type="predicted"/>
<evidence type="ECO:0000313" key="7">
    <source>
        <dbReference type="Proteomes" id="UP000469159"/>
    </source>
</evidence>
<evidence type="ECO:0008006" key="8">
    <source>
        <dbReference type="Google" id="ProtNLM"/>
    </source>
</evidence>
<dbReference type="RefSeq" id="WP_160745090.1">
    <property type="nucleotide sequence ID" value="NZ_WTYK01000001.1"/>
</dbReference>
<keyword evidence="4 5" id="KW-0472">Membrane</keyword>
<dbReference type="Proteomes" id="UP000469159">
    <property type="component" value="Unassembled WGS sequence"/>
</dbReference>
<comment type="caution">
    <text evidence="6">The sequence shown here is derived from an EMBL/GenBank/DDBJ whole genome shotgun (WGS) entry which is preliminary data.</text>
</comment>
<keyword evidence="7" id="KW-1185">Reference proteome</keyword>
<dbReference type="Pfam" id="PF07264">
    <property type="entry name" value="EI24"/>
    <property type="match status" value="1"/>
</dbReference>
<dbReference type="InterPro" id="IPR059112">
    <property type="entry name" value="CysZ/EI24"/>
</dbReference>
<dbReference type="OrthoDB" id="5421146at2"/>
<gene>
    <name evidence="6" type="ORF">GRI75_01100</name>
</gene>
<feature type="transmembrane region" description="Helical" evidence="5">
    <location>
        <begin position="20"/>
        <end position="44"/>
    </location>
</feature>
<protein>
    <recommendedName>
        <fullName evidence="8">Cysteine biosynthesis protein</fullName>
    </recommendedName>
</protein>
<feature type="transmembrane region" description="Helical" evidence="5">
    <location>
        <begin position="129"/>
        <end position="156"/>
    </location>
</feature>
<evidence type="ECO:0000256" key="5">
    <source>
        <dbReference type="SAM" id="Phobius"/>
    </source>
</evidence>
<evidence type="ECO:0000313" key="6">
    <source>
        <dbReference type="EMBL" id="MXP40240.1"/>
    </source>
</evidence>
<dbReference type="AlphaFoldDB" id="A0A6I4UMM5"/>
<keyword evidence="3 5" id="KW-1133">Transmembrane helix</keyword>
<feature type="transmembrane region" description="Helical" evidence="5">
    <location>
        <begin position="190"/>
        <end position="215"/>
    </location>
</feature>
<comment type="subcellular location">
    <subcellularLocation>
        <location evidence="1">Membrane</location>
        <topology evidence="1">Multi-pass membrane protein</topology>
    </subcellularLocation>
</comment>
<accession>A0A6I4UMM5</accession>
<feature type="transmembrane region" description="Helical" evidence="5">
    <location>
        <begin position="64"/>
        <end position="90"/>
    </location>
</feature>
<keyword evidence="2 5" id="KW-0812">Transmembrane</keyword>